<evidence type="ECO:0000313" key="1">
    <source>
        <dbReference type="EMBL" id="PYH75621.1"/>
    </source>
</evidence>
<dbReference type="OrthoDB" id="5428321at2759"/>
<sequence>MPSSSNRTRASERLKCRKALADHIYQRLGKRIEPSMVRLQPRPQDPYRWDVSEALRATFRTNLSSGSVGQFRKIRAALEDGDLIEAVPPHALETPESTPALPFADSPESSTFVSINSAHCETIPGESFTTTIRRLQQEKEALSVELDVTTASRARELAEAQGNWDAERHALHEEISRWKSCSTSLHTHICQALESLSQVHNQVFKVEGEVL</sequence>
<reference evidence="1 2" key="1">
    <citation type="submission" date="2016-12" db="EMBL/GenBank/DDBJ databases">
        <title>The genomes of Aspergillus section Nigri reveals drivers in fungal speciation.</title>
        <authorList>
            <consortium name="DOE Joint Genome Institute"/>
            <person name="Vesth T.C."/>
            <person name="Nybo J."/>
            <person name="Theobald S."/>
            <person name="Brandl J."/>
            <person name="Frisvad J.C."/>
            <person name="Nielsen K.F."/>
            <person name="Lyhne E.K."/>
            <person name="Kogle M.E."/>
            <person name="Kuo A."/>
            <person name="Riley R."/>
            <person name="Clum A."/>
            <person name="Nolan M."/>
            <person name="Lipzen A."/>
            <person name="Salamov A."/>
            <person name="Henrissat B."/>
            <person name="Wiebenga A."/>
            <person name="De Vries R.P."/>
            <person name="Grigoriev I.V."/>
            <person name="Mortensen U.H."/>
            <person name="Andersen M.R."/>
            <person name="Baker S.E."/>
        </authorList>
    </citation>
    <scope>NUCLEOTIDE SEQUENCE [LARGE SCALE GENOMIC DNA]</scope>
    <source>
        <strain evidence="1 2">CBS 121591</strain>
    </source>
</reference>
<protein>
    <submittedName>
        <fullName evidence="1">Uncharacterized protein</fullName>
    </submittedName>
</protein>
<dbReference type="VEuPathDB" id="FungiDB:BO82DRAFT_370070"/>
<evidence type="ECO:0000313" key="2">
    <source>
        <dbReference type="Proteomes" id="UP000248340"/>
    </source>
</evidence>
<dbReference type="EMBL" id="KZ821783">
    <property type="protein sequence ID" value="PYH75621.1"/>
    <property type="molecule type" value="Genomic_DNA"/>
</dbReference>
<accession>A0A319BT20</accession>
<proteinExistence type="predicted"/>
<keyword evidence="2" id="KW-1185">Reference proteome</keyword>
<dbReference type="AlphaFoldDB" id="A0A319BT20"/>
<organism evidence="1 2">
    <name type="scientific">Aspergillus uvarum CBS 121591</name>
    <dbReference type="NCBI Taxonomy" id="1448315"/>
    <lineage>
        <taxon>Eukaryota</taxon>
        <taxon>Fungi</taxon>
        <taxon>Dikarya</taxon>
        <taxon>Ascomycota</taxon>
        <taxon>Pezizomycotina</taxon>
        <taxon>Eurotiomycetes</taxon>
        <taxon>Eurotiomycetidae</taxon>
        <taxon>Eurotiales</taxon>
        <taxon>Aspergillaceae</taxon>
        <taxon>Aspergillus</taxon>
        <taxon>Aspergillus subgen. Circumdati</taxon>
    </lineage>
</organism>
<dbReference type="GeneID" id="37139937"/>
<gene>
    <name evidence="1" type="ORF">BO82DRAFT_370070</name>
</gene>
<dbReference type="RefSeq" id="XP_025485821.1">
    <property type="nucleotide sequence ID" value="XM_025637196.1"/>
</dbReference>
<dbReference type="Proteomes" id="UP000248340">
    <property type="component" value="Unassembled WGS sequence"/>
</dbReference>
<name>A0A319BT20_9EURO</name>
<dbReference type="STRING" id="1448315.A0A319BT20"/>